<dbReference type="InterPro" id="IPR003656">
    <property type="entry name" value="Znf_BED"/>
</dbReference>
<evidence type="ECO:0000256" key="3">
    <source>
        <dbReference type="ARBA" id="ARBA00022771"/>
    </source>
</evidence>
<dbReference type="SUPFAM" id="SSF57667">
    <property type="entry name" value="beta-beta-alpha zinc fingers"/>
    <property type="match status" value="1"/>
</dbReference>
<dbReference type="InterPro" id="IPR036236">
    <property type="entry name" value="Znf_C2H2_sf"/>
</dbReference>
<keyword evidence="4" id="KW-0862">Zinc</keyword>
<dbReference type="GO" id="GO:0009791">
    <property type="term" value="P:post-embryonic development"/>
    <property type="evidence" value="ECO:0007669"/>
    <property type="project" value="UniProtKB-ARBA"/>
</dbReference>
<evidence type="ECO:0000259" key="10">
    <source>
        <dbReference type="PROSITE" id="PS50808"/>
    </source>
</evidence>
<keyword evidence="3 9" id="KW-0863">Zinc-finger</keyword>
<dbReference type="PANTHER" id="PTHR46481">
    <property type="entry name" value="ZINC FINGER BED DOMAIN-CONTAINING PROTEIN 4"/>
    <property type="match status" value="1"/>
</dbReference>
<feature type="domain" description="BED-type" evidence="10">
    <location>
        <begin position="6"/>
        <end position="56"/>
    </location>
</feature>
<keyword evidence="6" id="KW-0238">DNA-binding</keyword>
<dbReference type="InterPro" id="IPR052035">
    <property type="entry name" value="ZnF_BED_domain_contain"/>
</dbReference>
<dbReference type="Proteomes" id="UP000494256">
    <property type="component" value="Unassembled WGS sequence"/>
</dbReference>
<keyword evidence="7" id="KW-0804">Transcription</keyword>
<dbReference type="PROSITE" id="PS50808">
    <property type="entry name" value="ZF_BED"/>
    <property type="match status" value="1"/>
</dbReference>
<keyword evidence="8" id="KW-0539">Nucleus</keyword>
<accession>A0A8S1A6W3</accession>
<evidence type="ECO:0000256" key="4">
    <source>
        <dbReference type="ARBA" id="ARBA00022833"/>
    </source>
</evidence>
<dbReference type="SMART" id="SM00614">
    <property type="entry name" value="ZnF_BED"/>
    <property type="match status" value="1"/>
</dbReference>
<organism evidence="11 12">
    <name type="scientific">Arctia plantaginis</name>
    <name type="common">Wood tiger moth</name>
    <name type="synonym">Phalaena plantaginis</name>
    <dbReference type="NCBI Taxonomy" id="874455"/>
    <lineage>
        <taxon>Eukaryota</taxon>
        <taxon>Metazoa</taxon>
        <taxon>Ecdysozoa</taxon>
        <taxon>Arthropoda</taxon>
        <taxon>Hexapoda</taxon>
        <taxon>Insecta</taxon>
        <taxon>Pterygota</taxon>
        <taxon>Neoptera</taxon>
        <taxon>Endopterygota</taxon>
        <taxon>Lepidoptera</taxon>
        <taxon>Glossata</taxon>
        <taxon>Ditrysia</taxon>
        <taxon>Noctuoidea</taxon>
        <taxon>Erebidae</taxon>
        <taxon>Arctiinae</taxon>
        <taxon>Arctia</taxon>
    </lineage>
</organism>
<keyword evidence="2" id="KW-0479">Metal-binding</keyword>
<evidence type="ECO:0000256" key="7">
    <source>
        <dbReference type="ARBA" id="ARBA00023163"/>
    </source>
</evidence>
<evidence type="ECO:0000256" key="9">
    <source>
        <dbReference type="PROSITE-ProRule" id="PRU00027"/>
    </source>
</evidence>
<dbReference type="Pfam" id="PF05699">
    <property type="entry name" value="Dimer_Tnp_hAT"/>
    <property type="match status" value="1"/>
</dbReference>
<dbReference type="OrthoDB" id="29523at2759"/>
<sequence>MSDFNKKRSPLWDHFSVLDKKAKCSYCGQLLSIPSGNLGNLKRHLKSQHPTVPIIAERQTLQVTEPTAVEEVQEPGTSYSNRPLVTFATSHVSASLRVGTVRDYLTSVKPLPPHRTKMLDEQLLKMIAKEYHPLRLVEEKEFRKFWKINNKITAIASDNAANITSAIREGNWRLIACFAHSINLLVKDALIHISETTTKIKTIVEYFKRSSHAQQELNKLQASMNLPQLKLKQDVATRWNSTYDMLSRFLQCKSAITATVALLRSDLCLNDNDWKVVEEIVPIFSLFAEMTNEISAEKSVTLSKVLPMCRIIYINISNRLRETDHTTLPAISTVLQTLNSQFNKRFGTIENNAIYCEATILDPRFKNKRFRDQEKFEKALGCLKSKVALSQPLVPERAPILAPQHPVPTTSSSKKFWDDFDSEIVILTPQNPTAAGIVEVDKYLNEIFLERKRDPLKWWHERRLVYPLLYQFMLKRLNLIATSVPCERIFSKAGYTLNERRTRLTTKKLSQLLFINSNTEKVVNQVGIPAYLPFDNIKIIVHRN</sequence>
<dbReference type="SUPFAM" id="SSF140996">
    <property type="entry name" value="Hermes dimerisation domain"/>
    <property type="match status" value="1"/>
</dbReference>
<name>A0A8S1A6W3_ARCPL</name>
<dbReference type="SUPFAM" id="SSF53098">
    <property type="entry name" value="Ribonuclease H-like"/>
    <property type="match status" value="1"/>
</dbReference>
<evidence type="ECO:0000256" key="1">
    <source>
        <dbReference type="ARBA" id="ARBA00004123"/>
    </source>
</evidence>
<dbReference type="InterPro" id="IPR008906">
    <property type="entry name" value="HATC_C_dom"/>
</dbReference>
<keyword evidence="5" id="KW-0805">Transcription regulation</keyword>
<comment type="caution">
    <text evidence="11">The sequence shown here is derived from an EMBL/GenBank/DDBJ whole genome shotgun (WGS) entry which is preliminary data.</text>
</comment>
<evidence type="ECO:0000313" key="12">
    <source>
        <dbReference type="Proteomes" id="UP000494256"/>
    </source>
</evidence>
<dbReference type="PANTHER" id="PTHR46481:SF10">
    <property type="entry name" value="ZINC FINGER BED DOMAIN-CONTAINING PROTEIN 39"/>
    <property type="match status" value="1"/>
</dbReference>
<dbReference type="GO" id="GO:0046983">
    <property type="term" value="F:protein dimerization activity"/>
    <property type="evidence" value="ECO:0007669"/>
    <property type="project" value="InterPro"/>
</dbReference>
<evidence type="ECO:0000256" key="5">
    <source>
        <dbReference type="ARBA" id="ARBA00023015"/>
    </source>
</evidence>
<gene>
    <name evidence="11" type="ORF">APLA_LOCUS8852</name>
</gene>
<dbReference type="GO" id="GO:0008270">
    <property type="term" value="F:zinc ion binding"/>
    <property type="evidence" value="ECO:0007669"/>
    <property type="project" value="UniProtKB-KW"/>
</dbReference>
<dbReference type="EMBL" id="CADEBD010000309">
    <property type="protein sequence ID" value="CAB3240133.1"/>
    <property type="molecule type" value="Genomic_DNA"/>
</dbReference>
<dbReference type="AlphaFoldDB" id="A0A8S1A6W3"/>
<dbReference type="GO" id="GO:0003677">
    <property type="term" value="F:DNA binding"/>
    <property type="evidence" value="ECO:0007669"/>
    <property type="project" value="UniProtKB-KW"/>
</dbReference>
<proteinExistence type="predicted"/>
<evidence type="ECO:0000313" key="11">
    <source>
        <dbReference type="EMBL" id="CAB3240133.1"/>
    </source>
</evidence>
<dbReference type="Pfam" id="PF02892">
    <property type="entry name" value="zf-BED"/>
    <property type="match status" value="1"/>
</dbReference>
<dbReference type="GO" id="GO:0005634">
    <property type="term" value="C:nucleus"/>
    <property type="evidence" value="ECO:0007669"/>
    <property type="project" value="UniProtKB-SubCell"/>
</dbReference>
<comment type="subcellular location">
    <subcellularLocation>
        <location evidence="1">Nucleus</location>
    </subcellularLocation>
</comment>
<dbReference type="InterPro" id="IPR012337">
    <property type="entry name" value="RNaseH-like_sf"/>
</dbReference>
<evidence type="ECO:0000256" key="2">
    <source>
        <dbReference type="ARBA" id="ARBA00022723"/>
    </source>
</evidence>
<evidence type="ECO:0000256" key="6">
    <source>
        <dbReference type="ARBA" id="ARBA00023125"/>
    </source>
</evidence>
<protein>
    <recommendedName>
        <fullName evidence="10">BED-type domain-containing protein</fullName>
    </recommendedName>
</protein>
<reference evidence="11 12" key="1">
    <citation type="submission" date="2020-04" db="EMBL/GenBank/DDBJ databases">
        <authorList>
            <person name="Wallbank WR R."/>
            <person name="Pardo Diaz C."/>
            <person name="Kozak K."/>
            <person name="Martin S."/>
            <person name="Jiggins C."/>
            <person name="Moest M."/>
            <person name="Warren A I."/>
            <person name="Byers J.R.P. K."/>
            <person name="Montejo-Kovacevich G."/>
            <person name="Yen C E."/>
        </authorList>
    </citation>
    <scope>NUCLEOTIDE SEQUENCE [LARGE SCALE GENOMIC DNA]</scope>
</reference>
<evidence type="ECO:0000256" key="8">
    <source>
        <dbReference type="ARBA" id="ARBA00023242"/>
    </source>
</evidence>